<evidence type="ECO:0000256" key="1">
    <source>
        <dbReference type="SAM" id="MobiDB-lite"/>
    </source>
</evidence>
<proteinExistence type="evidence at transcript level"/>
<reference evidence="2" key="1">
    <citation type="journal article" date="2017" name="Ticks Tick Borne Dis.">
        <title>An insight into the sialome of Hyalomma excavatum.</title>
        <authorList>
            <person name="Ribeiro J.M."/>
            <person name="Slovak M."/>
            <person name="Francischetti I.M."/>
        </authorList>
    </citation>
    <scope>NUCLEOTIDE SEQUENCE</scope>
    <source>
        <strain evidence="2">Samish</strain>
        <tissue evidence="2">Salivary glands</tissue>
    </source>
</reference>
<name>A0A131XEB2_9ACAR</name>
<evidence type="ECO:0000313" key="2">
    <source>
        <dbReference type="EMBL" id="JAP64515.1"/>
    </source>
</evidence>
<feature type="region of interest" description="Disordered" evidence="1">
    <location>
        <begin position="272"/>
        <end position="293"/>
    </location>
</feature>
<dbReference type="GO" id="GO:0008270">
    <property type="term" value="F:zinc ion binding"/>
    <property type="evidence" value="ECO:0007669"/>
    <property type="project" value="InterPro"/>
</dbReference>
<dbReference type="SUPFAM" id="SSF57756">
    <property type="entry name" value="Retrovirus zinc finger-like domains"/>
    <property type="match status" value="1"/>
</dbReference>
<dbReference type="Gene3D" id="4.10.60.10">
    <property type="entry name" value="Zinc finger, CCHC-type"/>
    <property type="match status" value="1"/>
</dbReference>
<accession>A0A131XEB2</accession>
<sequence>KRWRTDVIFELIPAKKENFPKYHVIQSNSTEKKARNISPFLVSKCLIETLGAGYKATKTASGDLLLELKDHLQYTRLSNLKAFGDQPVTITPHKTLNTVKGVMSDGDLIDLSEEELLTGWKEENVIHVQRITIRRDDKQIPTKHLILTFASTTLPNEIETGYLKLPVRPYIPNPRRCFKCQRFGHGSQSCRGQLTCAKCGTTGHSTEDDCKAEVHCANCDGDHPAYSRSCAAWKREKEILTIKVTHNISFREARQRVSPHYAGKRSFAEVVQRGAAPQRHQAAAEPTPSALRP</sequence>
<dbReference type="AlphaFoldDB" id="A0A131XEB2"/>
<organism evidence="2">
    <name type="scientific">Hyalomma excavatum</name>
    <dbReference type="NCBI Taxonomy" id="257692"/>
    <lineage>
        <taxon>Eukaryota</taxon>
        <taxon>Metazoa</taxon>
        <taxon>Ecdysozoa</taxon>
        <taxon>Arthropoda</taxon>
        <taxon>Chelicerata</taxon>
        <taxon>Arachnida</taxon>
        <taxon>Acari</taxon>
        <taxon>Parasitiformes</taxon>
        <taxon>Ixodida</taxon>
        <taxon>Ixodoidea</taxon>
        <taxon>Ixodidae</taxon>
        <taxon>Hyalomminae</taxon>
        <taxon>Hyalomma</taxon>
    </lineage>
</organism>
<protein>
    <submittedName>
        <fullName evidence="2">Putative tick transposon</fullName>
    </submittedName>
</protein>
<dbReference type="InterPro" id="IPR036875">
    <property type="entry name" value="Znf_CCHC_sf"/>
</dbReference>
<dbReference type="EMBL" id="GEFH01004066">
    <property type="protein sequence ID" value="JAP64515.1"/>
    <property type="molecule type" value="mRNA"/>
</dbReference>
<feature type="non-terminal residue" evidence="2">
    <location>
        <position position="293"/>
    </location>
</feature>
<feature type="non-terminal residue" evidence="2">
    <location>
        <position position="1"/>
    </location>
</feature>
<dbReference type="GO" id="GO:0003676">
    <property type="term" value="F:nucleic acid binding"/>
    <property type="evidence" value="ECO:0007669"/>
    <property type="project" value="InterPro"/>
</dbReference>